<dbReference type="AlphaFoldDB" id="A0A538UBF3"/>
<proteinExistence type="inferred from homology"/>
<comment type="similarity">
    <text evidence="2 9">Belongs to the uroporphyrinogen-III synthase family.</text>
</comment>
<dbReference type="InterPro" id="IPR036108">
    <property type="entry name" value="4pyrrol_syn_uPrphyn_synt_sf"/>
</dbReference>
<feature type="compositionally biased region" description="Basic and acidic residues" evidence="10">
    <location>
        <begin position="8"/>
        <end position="19"/>
    </location>
</feature>
<evidence type="ECO:0000256" key="4">
    <source>
        <dbReference type="ARBA" id="ARBA00023239"/>
    </source>
</evidence>
<name>A0A538UBF3_UNCEI</name>
<evidence type="ECO:0000256" key="1">
    <source>
        <dbReference type="ARBA" id="ARBA00004772"/>
    </source>
</evidence>
<protein>
    <recommendedName>
        <fullName evidence="7 9">Uroporphyrinogen-III synthase</fullName>
        <ecNumber evidence="3 9">4.2.1.75</ecNumber>
    </recommendedName>
</protein>
<organism evidence="12 13">
    <name type="scientific">Eiseniibacteriota bacterium</name>
    <dbReference type="NCBI Taxonomy" id="2212470"/>
    <lineage>
        <taxon>Bacteria</taxon>
        <taxon>Candidatus Eiseniibacteriota</taxon>
    </lineage>
</organism>
<dbReference type="SUPFAM" id="SSF69618">
    <property type="entry name" value="HemD-like"/>
    <property type="match status" value="1"/>
</dbReference>
<evidence type="ECO:0000256" key="9">
    <source>
        <dbReference type="RuleBase" id="RU366031"/>
    </source>
</evidence>
<comment type="catalytic activity">
    <reaction evidence="8 9">
        <text>hydroxymethylbilane = uroporphyrinogen III + H2O</text>
        <dbReference type="Rhea" id="RHEA:18965"/>
        <dbReference type="ChEBI" id="CHEBI:15377"/>
        <dbReference type="ChEBI" id="CHEBI:57308"/>
        <dbReference type="ChEBI" id="CHEBI:57845"/>
        <dbReference type="EC" id="4.2.1.75"/>
    </reaction>
</comment>
<evidence type="ECO:0000259" key="11">
    <source>
        <dbReference type="Pfam" id="PF02602"/>
    </source>
</evidence>
<dbReference type="InterPro" id="IPR039793">
    <property type="entry name" value="UROS/Hem4"/>
</dbReference>
<reference evidence="12 13" key="1">
    <citation type="journal article" date="2019" name="Nat. Microbiol.">
        <title>Mediterranean grassland soil C-N compound turnover is dependent on rainfall and depth, and is mediated by genomically divergent microorganisms.</title>
        <authorList>
            <person name="Diamond S."/>
            <person name="Andeer P.F."/>
            <person name="Li Z."/>
            <person name="Crits-Christoph A."/>
            <person name="Burstein D."/>
            <person name="Anantharaman K."/>
            <person name="Lane K.R."/>
            <person name="Thomas B.C."/>
            <person name="Pan C."/>
            <person name="Northen T.R."/>
            <person name="Banfield J.F."/>
        </authorList>
    </citation>
    <scope>NUCLEOTIDE SEQUENCE [LARGE SCALE GENOMIC DNA]</scope>
    <source>
        <strain evidence="12">WS_11</strain>
    </source>
</reference>
<dbReference type="Gene3D" id="3.40.50.10090">
    <property type="match status" value="2"/>
</dbReference>
<dbReference type="UniPathway" id="UPA00251">
    <property type="reaction ID" value="UER00320"/>
</dbReference>
<dbReference type="Proteomes" id="UP000319771">
    <property type="component" value="Unassembled WGS sequence"/>
</dbReference>
<accession>A0A538UBF3</accession>
<evidence type="ECO:0000256" key="6">
    <source>
        <dbReference type="ARBA" id="ARBA00037589"/>
    </source>
</evidence>
<evidence type="ECO:0000256" key="2">
    <source>
        <dbReference type="ARBA" id="ARBA00008133"/>
    </source>
</evidence>
<dbReference type="GO" id="GO:0006780">
    <property type="term" value="P:uroporphyrinogen III biosynthetic process"/>
    <property type="evidence" value="ECO:0007669"/>
    <property type="project" value="UniProtKB-UniRule"/>
</dbReference>
<dbReference type="PANTHER" id="PTHR38042:SF1">
    <property type="entry name" value="UROPORPHYRINOGEN-III SYNTHASE, CHLOROPLASTIC"/>
    <property type="match status" value="1"/>
</dbReference>
<gene>
    <name evidence="12" type="ORF">E6K81_05265</name>
</gene>
<dbReference type="InterPro" id="IPR003754">
    <property type="entry name" value="4pyrrol_synth_uPrphyn_synth"/>
</dbReference>
<comment type="pathway">
    <text evidence="1 9">Porphyrin-containing compound metabolism; protoporphyrin-IX biosynthesis; coproporphyrinogen-III from 5-aminolevulinate: step 3/4.</text>
</comment>
<dbReference type="CDD" id="cd06578">
    <property type="entry name" value="HemD"/>
    <property type="match status" value="1"/>
</dbReference>
<evidence type="ECO:0000256" key="5">
    <source>
        <dbReference type="ARBA" id="ARBA00023244"/>
    </source>
</evidence>
<evidence type="ECO:0000256" key="8">
    <source>
        <dbReference type="ARBA" id="ARBA00048617"/>
    </source>
</evidence>
<dbReference type="EC" id="4.2.1.75" evidence="3 9"/>
<feature type="region of interest" description="Disordered" evidence="10">
    <location>
        <begin position="1"/>
        <end position="27"/>
    </location>
</feature>
<comment type="function">
    <text evidence="6 9">Catalyzes cyclization of the linear tetrapyrrole, hydroxymethylbilane, to the macrocyclic uroporphyrinogen III.</text>
</comment>
<evidence type="ECO:0000256" key="7">
    <source>
        <dbReference type="ARBA" id="ARBA00040167"/>
    </source>
</evidence>
<dbReference type="PANTHER" id="PTHR38042">
    <property type="entry name" value="UROPORPHYRINOGEN-III SYNTHASE, CHLOROPLASTIC"/>
    <property type="match status" value="1"/>
</dbReference>
<dbReference type="Pfam" id="PF02602">
    <property type="entry name" value="HEM4"/>
    <property type="match status" value="1"/>
</dbReference>
<dbReference type="EMBL" id="VBPB01000078">
    <property type="protein sequence ID" value="TMQ73204.1"/>
    <property type="molecule type" value="Genomic_DNA"/>
</dbReference>
<keyword evidence="4 9" id="KW-0456">Lyase</keyword>
<evidence type="ECO:0000256" key="10">
    <source>
        <dbReference type="SAM" id="MobiDB-lite"/>
    </source>
</evidence>
<evidence type="ECO:0000256" key="3">
    <source>
        <dbReference type="ARBA" id="ARBA00013109"/>
    </source>
</evidence>
<evidence type="ECO:0000313" key="13">
    <source>
        <dbReference type="Proteomes" id="UP000319771"/>
    </source>
</evidence>
<evidence type="ECO:0000313" key="12">
    <source>
        <dbReference type="EMBL" id="TMQ73204.1"/>
    </source>
</evidence>
<comment type="caution">
    <text evidence="12">The sequence shown here is derived from an EMBL/GenBank/DDBJ whole genome shotgun (WGS) entry which is preliminary data.</text>
</comment>
<sequence>MSAPRARRPGDPRRPRPHAEGGGWSRAVSDHALRVAVTRDDGADGPLTEALRRRGLVPVTCAVVDDAPAPEPAWLAKAADDLERYRWLVVASQRAVAALIEARGGRPLPAGLRTAAVGARTAARLEASGAAAPLLAPVAGSTALIEALRHADAWPGRRVLIPRALEGGRELGEALRAWGAQVDEVVAYRTLERSPAGIAAAWREARPEAVVVASPSAARALVGAVGAECLRRLGRVAAIGSTTATQLLALGVPAMVPARADFEAVADLLVGPTERPAAEGGR</sequence>
<dbReference type="GO" id="GO:0004852">
    <property type="term" value="F:uroporphyrinogen-III synthase activity"/>
    <property type="evidence" value="ECO:0007669"/>
    <property type="project" value="UniProtKB-UniRule"/>
</dbReference>
<keyword evidence="5 9" id="KW-0627">Porphyrin biosynthesis</keyword>
<dbReference type="GO" id="GO:0006782">
    <property type="term" value="P:protoporphyrinogen IX biosynthetic process"/>
    <property type="evidence" value="ECO:0007669"/>
    <property type="project" value="UniProtKB-UniRule"/>
</dbReference>
<feature type="domain" description="Tetrapyrrole biosynthesis uroporphyrinogen III synthase" evidence="11">
    <location>
        <begin position="47"/>
        <end position="265"/>
    </location>
</feature>